<dbReference type="GO" id="GO:0004803">
    <property type="term" value="F:transposase activity"/>
    <property type="evidence" value="ECO:0007669"/>
    <property type="project" value="InterPro"/>
</dbReference>
<evidence type="ECO:0000313" key="3">
    <source>
        <dbReference type="Proteomes" id="UP000238071"/>
    </source>
</evidence>
<keyword evidence="3" id="KW-1185">Reference proteome</keyword>
<dbReference type="GO" id="GO:0006313">
    <property type="term" value="P:DNA transposition"/>
    <property type="evidence" value="ECO:0007669"/>
    <property type="project" value="InterPro"/>
</dbReference>
<dbReference type="PANTHER" id="PTHR33360:SF2">
    <property type="entry name" value="TRANSPOSASE FOR INSERTION SEQUENCE ELEMENT IS200"/>
    <property type="match status" value="1"/>
</dbReference>
<reference evidence="2 3" key="1">
    <citation type="submission" date="2018-02" db="EMBL/GenBank/DDBJ databases">
        <title>Subsurface microbial communities from deep shales in Ohio and West Virginia, USA.</title>
        <authorList>
            <person name="Wrighton K."/>
        </authorList>
    </citation>
    <scope>NUCLEOTIDE SEQUENCE [LARGE SCALE GENOMIC DNA]</scope>
    <source>
        <strain evidence="2 3">OWC-G53F</strain>
    </source>
</reference>
<dbReference type="SUPFAM" id="SSF143422">
    <property type="entry name" value="Transposase IS200-like"/>
    <property type="match status" value="1"/>
</dbReference>
<dbReference type="RefSeq" id="WP_104423947.1">
    <property type="nucleotide sequence ID" value="NZ_PTIY01000008.1"/>
</dbReference>
<protein>
    <submittedName>
        <fullName evidence="2">REP element-mobilizing transposase RayT</fullName>
    </submittedName>
</protein>
<dbReference type="InterPro" id="IPR002686">
    <property type="entry name" value="Transposase_17"/>
</dbReference>
<evidence type="ECO:0000259" key="1">
    <source>
        <dbReference type="SMART" id="SM01321"/>
    </source>
</evidence>
<organism evidence="2 3">
    <name type="scientific">Methylobacter tundripaludum</name>
    <dbReference type="NCBI Taxonomy" id="173365"/>
    <lineage>
        <taxon>Bacteria</taxon>
        <taxon>Pseudomonadati</taxon>
        <taxon>Pseudomonadota</taxon>
        <taxon>Gammaproteobacteria</taxon>
        <taxon>Methylococcales</taxon>
        <taxon>Methylococcaceae</taxon>
        <taxon>Methylobacter</taxon>
    </lineage>
</organism>
<dbReference type="SMART" id="SM01321">
    <property type="entry name" value="Y1_Tnp"/>
    <property type="match status" value="1"/>
</dbReference>
<feature type="domain" description="Transposase IS200-like" evidence="1">
    <location>
        <begin position="5"/>
        <end position="118"/>
    </location>
</feature>
<dbReference type="OrthoDB" id="9794403at2"/>
<dbReference type="Gene3D" id="3.30.70.1290">
    <property type="entry name" value="Transposase IS200-like"/>
    <property type="match status" value="1"/>
</dbReference>
<dbReference type="NCBIfam" id="NF033573">
    <property type="entry name" value="transpos_IS200"/>
    <property type="match status" value="1"/>
</dbReference>
<dbReference type="EMBL" id="PTIY01000008">
    <property type="protein sequence ID" value="PPK70671.1"/>
    <property type="molecule type" value="Genomic_DNA"/>
</dbReference>
<dbReference type="Proteomes" id="UP000238071">
    <property type="component" value="Unassembled WGS sequence"/>
</dbReference>
<dbReference type="InterPro" id="IPR036515">
    <property type="entry name" value="Transposase_17_sf"/>
</dbReference>
<comment type="caution">
    <text evidence="2">The sequence shown here is derived from an EMBL/GenBank/DDBJ whole genome shotgun (WGS) entry which is preliminary data.</text>
</comment>
<evidence type="ECO:0000313" key="2">
    <source>
        <dbReference type="EMBL" id="PPK70671.1"/>
    </source>
</evidence>
<name>A0A2S6GZT2_9GAMM</name>
<dbReference type="Pfam" id="PF01797">
    <property type="entry name" value="Y1_Tnp"/>
    <property type="match status" value="1"/>
</dbReference>
<dbReference type="GO" id="GO:0003677">
    <property type="term" value="F:DNA binding"/>
    <property type="evidence" value="ECO:0007669"/>
    <property type="project" value="InterPro"/>
</dbReference>
<dbReference type="PANTHER" id="PTHR33360">
    <property type="entry name" value="TRANSPOSASE FOR INSERTION SEQUENCE ELEMENT IS200"/>
    <property type="match status" value="1"/>
</dbReference>
<proteinExistence type="predicted"/>
<gene>
    <name evidence="2" type="ORF">B0F88_10826</name>
</gene>
<sequence length="147" mass="16827">MSFTYLSLHYHIVFGTKNRAPVIDAKWRPRLYDYLGGIVHRLGGFSKRIGGIDDHVHLLVSLKSTHNLADLMRELKKSSSVWVHDTLGEKQFAWQEGYAAFTVSASGLDAVAKYIANQEQHHKMKSFRDELVEMLEKSGVDYNLDYL</sequence>
<accession>A0A2S6GZT2</accession>
<dbReference type="AlphaFoldDB" id="A0A2S6GZT2"/>